<dbReference type="EMBL" id="JASNUO010000006">
    <property type="protein sequence ID" value="MDK4247804.1"/>
    <property type="molecule type" value="Genomic_DNA"/>
</dbReference>
<dbReference type="SUPFAM" id="SSF52980">
    <property type="entry name" value="Restriction endonuclease-like"/>
    <property type="match status" value="1"/>
</dbReference>
<sequence>MKKYEPNSDEEWGQFRLERLTSTELASLRATRTAANWQRIRHLKDTGDTGFNGNQFTAWGSGREPKLAPLAQGADTRLSYNEEPQTIIINPDDERLCGTPDLFSEDGEVIGEIKTSKTLFHGGRYHLWCPDQYYLQIQANMWHAGAEACVLLVEYYDEEDGEFHPQECDYETIDYDPAAVQDLKETAAEWFTWLEEGTAPDWMGEALSLDDVDELEALVAQFADADAKAKTWAELAKKYRKEILDKVGESYSATHAGYKVSVSTSKDTKAFDAKALQQAQPDLYEKFRTKTRRGSPQLRVTKDT</sequence>
<dbReference type="Gene3D" id="3.90.320.10">
    <property type="match status" value="1"/>
</dbReference>
<proteinExistence type="predicted"/>
<dbReference type="InterPro" id="IPR011604">
    <property type="entry name" value="PDDEXK-like_dom_sf"/>
</dbReference>
<dbReference type="InterPro" id="IPR011335">
    <property type="entry name" value="Restrct_endonuc-II-like"/>
</dbReference>
<dbReference type="RefSeq" id="WP_284612713.1">
    <property type="nucleotide sequence ID" value="NZ_JASNUO010000006.1"/>
</dbReference>
<feature type="domain" description="YqaJ viral recombinase" evidence="1">
    <location>
        <begin position="11"/>
        <end position="147"/>
    </location>
</feature>
<gene>
    <name evidence="2" type="ORF">QPX34_07160</name>
</gene>
<dbReference type="Pfam" id="PF09588">
    <property type="entry name" value="YqaJ"/>
    <property type="match status" value="1"/>
</dbReference>
<reference evidence="2 3" key="1">
    <citation type="submission" date="2023-05" db="EMBL/GenBank/DDBJ databases">
        <title>Metabolic capabilities are highly conserved among human nasal-associated Corynebacterium species in pangenomic analyses.</title>
        <authorList>
            <person name="Tran T.H."/>
            <person name="Roberts A.Q."/>
            <person name="Escapa I.F."/>
            <person name="Gao W."/>
            <person name="Conlan S."/>
            <person name="Kong H."/>
            <person name="Segre J.A."/>
            <person name="Kelly M.S."/>
            <person name="Lemon K.P."/>
        </authorList>
    </citation>
    <scope>NUCLEOTIDE SEQUENCE [LARGE SCALE GENOMIC DNA]</scope>
    <source>
        <strain evidence="2 3">KPL3802</strain>
    </source>
</reference>
<organism evidence="2 3">
    <name type="scientific">Corynebacterium accolens</name>
    <dbReference type="NCBI Taxonomy" id="38284"/>
    <lineage>
        <taxon>Bacteria</taxon>
        <taxon>Bacillati</taxon>
        <taxon>Actinomycetota</taxon>
        <taxon>Actinomycetes</taxon>
        <taxon>Mycobacteriales</taxon>
        <taxon>Corynebacteriaceae</taxon>
        <taxon>Corynebacterium</taxon>
    </lineage>
</organism>
<dbReference type="InterPro" id="IPR019080">
    <property type="entry name" value="YqaJ_viral_recombinase"/>
</dbReference>
<evidence type="ECO:0000313" key="3">
    <source>
        <dbReference type="Proteomes" id="UP001239414"/>
    </source>
</evidence>
<protein>
    <submittedName>
        <fullName evidence="2">YqaJ viral recombinase family protein</fullName>
    </submittedName>
</protein>
<accession>A0ABT7FQG4</accession>
<keyword evidence="3" id="KW-1185">Reference proteome</keyword>
<dbReference type="Proteomes" id="UP001239414">
    <property type="component" value="Unassembled WGS sequence"/>
</dbReference>
<comment type="caution">
    <text evidence="2">The sequence shown here is derived from an EMBL/GenBank/DDBJ whole genome shotgun (WGS) entry which is preliminary data.</text>
</comment>
<evidence type="ECO:0000259" key="1">
    <source>
        <dbReference type="Pfam" id="PF09588"/>
    </source>
</evidence>
<name>A0ABT7FQG4_9CORY</name>
<evidence type="ECO:0000313" key="2">
    <source>
        <dbReference type="EMBL" id="MDK4247804.1"/>
    </source>
</evidence>